<keyword evidence="2" id="KW-0520">NAD</keyword>
<dbReference type="Pfam" id="PF00389">
    <property type="entry name" value="2-Hacid_dh"/>
    <property type="match status" value="1"/>
</dbReference>
<organism evidence="6 7">
    <name type="scientific">Candida boidinii</name>
    <name type="common">Yeast</name>
    <dbReference type="NCBI Taxonomy" id="5477"/>
    <lineage>
        <taxon>Eukaryota</taxon>
        <taxon>Fungi</taxon>
        <taxon>Dikarya</taxon>
        <taxon>Ascomycota</taxon>
        <taxon>Saccharomycotina</taxon>
        <taxon>Pichiomycetes</taxon>
        <taxon>Pichiales</taxon>
        <taxon>Pichiaceae</taxon>
        <taxon>Ogataea</taxon>
        <taxon>Ogataea/Candida clade</taxon>
    </lineage>
</organism>
<evidence type="ECO:0000256" key="3">
    <source>
        <dbReference type="RuleBase" id="RU003719"/>
    </source>
</evidence>
<gene>
    <name evidence="6" type="ORF">Cboi02_000496300</name>
</gene>
<feature type="domain" description="D-isomer specific 2-hydroxyacid dehydrogenase NAD-binding" evidence="5">
    <location>
        <begin position="193"/>
        <end position="347"/>
    </location>
</feature>
<keyword evidence="7" id="KW-1185">Reference proteome</keyword>
<proteinExistence type="inferred from homology"/>
<reference evidence="6" key="1">
    <citation type="submission" date="2023-04" db="EMBL/GenBank/DDBJ databases">
        <title>Candida boidinii NBRC 10035.</title>
        <authorList>
            <person name="Ichikawa N."/>
            <person name="Sato H."/>
            <person name="Tonouchi N."/>
        </authorList>
    </citation>
    <scope>NUCLEOTIDE SEQUENCE</scope>
    <source>
        <strain evidence="6">NBRC 10035</strain>
    </source>
</reference>
<accession>A0A9W6T5S0</accession>
<comment type="similarity">
    <text evidence="3">Belongs to the D-isomer specific 2-hydroxyacid dehydrogenase family.</text>
</comment>
<dbReference type="InterPro" id="IPR006139">
    <property type="entry name" value="D-isomer_2_OHA_DH_cat_dom"/>
</dbReference>
<protein>
    <submittedName>
        <fullName evidence="6">Unnamed protein product</fullName>
    </submittedName>
</protein>
<evidence type="ECO:0000313" key="6">
    <source>
        <dbReference type="EMBL" id="GME75875.1"/>
    </source>
</evidence>
<dbReference type="Proteomes" id="UP001165120">
    <property type="component" value="Unassembled WGS sequence"/>
</dbReference>
<dbReference type="AlphaFoldDB" id="A0A9W6T5S0"/>
<dbReference type="Pfam" id="PF02826">
    <property type="entry name" value="2-Hacid_dh_C"/>
    <property type="match status" value="1"/>
</dbReference>
<dbReference type="InterPro" id="IPR036291">
    <property type="entry name" value="NAD(P)-bd_dom_sf"/>
</dbReference>
<dbReference type="InterPro" id="IPR006140">
    <property type="entry name" value="D-isomer_DH_NAD-bd"/>
</dbReference>
<evidence type="ECO:0000256" key="2">
    <source>
        <dbReference type="ARBA" id="ARBA00023027"/>
    </source>
</evidence>
<sequence>MASGKKTVLFIGDLNENLPEYIKFKENYNIIKYYLTTKEQFVKDLKDPSTKLNTIDAIYSAWMAFVPIGGLNEEIVDNFPDSLKLIVCCSAGFDKSYLPLLTAKGIHFCNTPTFGADDVADTVLYHTLISFRNYPIFEKKLRETKHTIKSRVHLENAKLGKSNGKIEYSNAETKNNLKVAEKDTTYAFGHTVGDLMIQSPSGRNAVIVGFGAIGKKIGKRLSSIGMNIYYVKRTKLTELEESELGYKATMAKSLEAVAPIADIIILAVPGGPETNGMINKHIIDKLPSHGSRLVNVGRGTLIVENDVIDGLKSGKLLHVGLDVFSKEPFISDELIEREDVSFTPHIGSSTFDTFDATAKFCLNNIDRAFNGEEPLNLQN</sequence>
<evidence type="ECO:0000256" key="1">
    <source>
        <dbReference type="ARBA" id="ARBA00023002"/>
    </source>
</evidence>
<evidence type="ECO:0000259" key="4">
    <source>
        <dbReference type="Pfam" id="PF00389"/>
    </source>
</evidence>
<dbReference type="GO" id="GO:0030267">
    <property type="term" value="F:glyoxylate reductase (NADPH) activity"/>
    <property type="evidence" value="ECO:0007669"/>
    <property type="project" value="TreeGrafter"/>
</dbReference>
<dbReference type="PANTHER" id="PTHR10996">
    <property type="entry name" value="2-HYDROXYACID DEHYDROGENASE-RELATED"/>
    <property type="match status" value="1"/>
</dbReference>
<evidence type="ECO:0000313" key="7">
    <source>
        <dbReference type="Proteomes" id="UP001165120"/>
    </source>
</evidence>
<dbReference type="Gene3D" id="3.40.50.720">
    <property type="entry name" value="NAD(P)-binding Rossmann-like Domain"/>
    <property type="match status" value="2"/>
</dbReference>
<comment type="caution">
    <text evidence="6">The sequence shown here is derived from an EMBL/GenBank/DDBJ whole genome shotgun (WGS) entry which is preliminary data.</text>
</comment>
<evidence type="ECO:0000259" key="5">
    <source>
        <dbReference type="Pfam" id="PF02826"/>
    </source>
</evidence>
<dbReference type="InterPro" id="IPR050223">
    <property type="entry name" value="D-isomer_2-hydroxyacid_DH"/>
</dbReference>
<dbReference type="GO" id="GO:0016618">
    <property type="term" value="F:hydroxypyruvate reductase [NAD(P)H] activity"/>
    <property type="evidence" value="ECO:0007669"/>
    <property type="project" value="TreeGrafter"/>
</dbReference>
<dbReference type="PANTHER" id="PTHR10996:SF178">
    <property type="entry name" value="2-HYDROXYACID DEHYDROGENASE YGL185C-RELATED"/>
    <property type="match status" value="1"/>
</dbReference>
<dbReference type="EMBL" id="BSXN01002196">
    <property type="protein sequence ID" value="GME75875.1"/>
    <property type="molecule type" value="Genomic_DNA"/>
</dbReference>
<dbReference type="SUPFAM" id="SSF52283">
    <property type="entry name" value="Formate/glycerate dehydrogenase catalytic domain-like"/>
    <property type="match status" value="1"/>
</dbReference>
<keyword evidence="1 3" id="KW-0560">Oxidoreductase</keyword>
<dbReference type="GO" id="GO:0051287">
    <property type="term" value="F:NAD binding"/>
    <property type="evidence" value="ECO:0007669"/>
    <property type="project" value="InterPro"/>
</dbReference>
<dbReference type="SUPFAM" id="SSF51735">
    <property type="entry name" value="NAD(P)-binding Rossmann-fold domains"/>
    <property type="match status" value="1"/>
</dbReference>
<name>A0A9W6T5S0_CANBO</name>
<feature type="domain" description="D-isomer specific 2-hydroxyacid dehydrogenase catalytic" evidence="4">
    <location>
        <begin position="45"/>
        <end position="377"/>
    </location>
</feature>
<dbReference type="GO" id="GO:0005829">
    <property type="term" value="C:cytosol"/>
    <property type="evidence" value="ECO:0007669"/>
    <property type="project" value="TreeGrafter"/>
</dbReference>